<protein>
    <submittedName>
        <fullName evidence="1">Uncharacterized protein</fullName>
    </submittedName>
</protein>
<gene>
    <name evidence="1" type="ORF">GCM10009564_33640</name>
</gene>
<evidence type="ECO:0000313" key="1">
    <source>
        <dbReference type="EMBL" id="GAA1011798.1"/>
    </source>
</evidence>
<dbReference type="RefSeq" id="WP_067397348.1">
    <property type="nucleotide sequence ID" value="NZ_BAAAHU010000034.1"/>
</dbReference>
<dbReference type="Proteomes" id="UP001501072">
    <property type="component" value="Unassembled WGS sequence"/>
</dbReference>
<evidence type="ECO:0000313" key="2">
    <source>
        <dbReference type="Proteomes" id="UP001501072"/>
    </source>
</evidence>
<name>A0ABP4DLS8_9ACTN</name>
<dbReference type="EMBL" id="BAAAHU010000034">
    <property type="protein sequence ID" value="GAA1011798.1"/>
    <property type="molecule type" value="Genomic_DNA"/>
</dbReference>
<accession>A0ABP4DLS8</accession>
<sequence>MAAPSAPAPKPYSLWTGRLFLWWARVLQRTVAGRDRHRAHVARRNAAMRAAHARGIDRDTITREIGLSGGQVRKALRGQPTDE</sequence>
<comment type="caution">
    <text evidence="1">The sequence shown here is derived from an EMBL/GenBank/DDBJ whole genome shotgun (WGS) entry which is preliminary data.</text>
</comment>
<organism evidence="1 2">
    <name type="scientific">Streptomyces thermogriseus</name>
    <dbReference type="NCBI Taxonomy" id="75292"/>
    <lineage>
        <taxon>Bacteria</taxon>
        <taxon>Bacillati</taxon>
        <taxon>Actinomycetota</taxon>
        <taxon>Actinomycetes</taxon>
        <taxon>Kitasatosporales</taxon>
        <taxon>Streptomycetaceae</taxon>
        <taxon>Streptomyces</taxon>
    </lineage>
</organism>
<keyword evidence="2" id="KW-1185">Reference proteome</keyword>
<reference evidence="2" key="1">
    <citation type="journal article" date="2019" name="Int. J. Syst. Evol. Microbiol.">
        <title>The Global Catalogue of Microorganisms (GCM) 10K type strain sequencing project: providing services to taxonomists for standard genome sequencing and annotation.</title>
        <authorList>
            <consortium name="The Broad Institute Genomics Platform"/>
            <consortium name="The Broad Institute Genome Sequencing Center for Infectious Disease"/>
            <person name="Wu L."/>
            <person name="Ma J."/>
        </authorList>
    </citation>
    <scope>NUCLEOTIDE SEQUENCE [LARGE SCALE GENOMIC DNA]</scope>
    <source>
        <strain evidence="2">JCM 11269</strain>
    </source>
</reference>
<proteinExistence type="predicted"/>